<dbReference type="InterPro" id="IPR002347">
    <property type="entry name" value="SDR_fam"/>
</dbReference>
<dbReference type="PANTHER" id="PTHR43008:SF8">
    <property type="entry name" value="BENZIL REDUCTASE ((S)-BENZOIN FORMING) IRC24"/>
    <property type="match status" value="1"/>
</dbReference>
<dbReference type="RefSeq" id="XP_037166443.1">
    <property type="nucleotide sequence ID" value="XM_037306505.1"/>
</dbReference>
<protein>
    <recommendedName>
        <fullName evidence="5">NAD(P)-binding protein</fullName>
    </recommendedName>
</protein>
<name>A0A8H6FY91_9LECA</name>
<dbReference type="Gene3D" id="3.40.50.720">
    <property type="entry name" value="NAD(P)-binding Rossmann-like Domain"/>
    <property type="match status" value="1"/>
</dbReference>
<sequence length="319" mass="34429">MGTHAVRQKSQKMAQREVILITGANTGIGFQIVRALCGSDRAYDIILGSRSLAKVQEAISSAVAEFPSSRSILFPLQVDIEHDDSIKKAFDEVQSKFGRLDALVNNAGAQIDQQVAAGRMTEREMWNQSWNINTVGTQIMTSTFIPLLFSTPNPRLLFITSGTSTLAGTENMAFSKTGMNMMMREWHRMLHEDGVKVWCISPGFLATGLGGGADSNRKMGAGDPSVAGSLIKSVLEGSRDDDVGKVVLKDGGVARLLGFLAAGTPYEKIHVSATAIVSNGLTIVQRLSHALESSIKMLTGRCVVFAYSVSEYYLPVKPP</sequence>
<evidence type="ECO:0000256" key="1">
    <source>
        <dbReference type="ARBA" id="ARBA00006484"/>
    </source>
</evidence>
<evidence type="ECO:0000256" key="2">
    <source>
        <dbReference type="ARBA" id="ARBA00023002"/>
    </source>
</evidence>
<dbReference type="Pfam" id="PF00106">
    <property type="entry name" value="adh_short"/>
    <property type="match status" value="1"/>
</dbReference>
<dbReference type="PRINTS" id="PR00081">
    <property type="entry name" value="GDHRDH"/>
</dbReference>
<dbReference type="GO" id="GO:0016616">
    <property type="term" value="F:oxidoreductase activity, acting on the CH-OH group of donors, NAD or NADP as acceptor"/>
    <property type="evidence" value="ECO:0007669"/>
    <property type="project" value="UniProtKB-ARBA"/>
</dbReference>
<dbReference type="GO" id="GO:0050664">
    <property type="term" value="F:oxidoreductase activity, acting on NAD(P)H, oxygen as acceptor"/>
    <property type="evidence" value="ECO:0007669"/>
    <property type="project" value="TreeGrafter"/>
</dbReference>
<evidence type="ECO:0000313" key="4">
    <source>
        <dbReference type="Proteomes" id="UP000578531"/>
    </source>
</evidence>
<evidence type="ECO:0000313" key="3">
    <source>
        <dbReference type="EMBL" id="KAF6237115.1"/>
    </source>
</evidence>
<dbReference type="PANTHER" id="PTHR43008">
    <property type="entry name" value="BENZIL REDUCTASE"/>
    <property type="match status" value="1"/>
</dbReference>
<organism evidence="3 4">
    <name type="scientific">Letharia columbiana</name>
    <dbReference type="NCBI Taxonomy" id="112416"/>
    <lineage>
        <taxon>Eukaryota</taxon>
        <taxon>Fungi</taxon>
        <taxon>Dikarya</taxon>
        <taxon>Ascomycota</taxon>
        <taxon>Pezizomycotina</taxon>
        <taxon>Lecanoromycetes</taxon>
        <taxon>OSLEUM clade</taxon>
        <taxon>Lecanoromycetidae</taxon>
        <taxon>Lecanorales</taxon>
        <taxon>Lecanorineae</taxon>
        <taxon>Parmeliaceae</taxon>
        <taxon>Letharia</taxon>
    </lineage>
</organism>
<dbReference type="SUPFAM" id="SSF51735">
    <property type="entry name" value="NAD(P)-binding Rossmann-fold domains"/>
    <property type="match status" value="1"/>
</dbReference>
<dbReference type="InterPro" id="IPR036291">
    <property type="entry name" value="NAD(P)-bd_dom_sf"/>
</dbReference>
<evidence type="ECO:0008006" key="5">
    <source>
        <dbReference type="Google" id="ProtNLM"/>
    </source>
</evidence>
<dbReference type="GeneID" id="59286247"/>
<dbReference type="EMBL" id="JACCJC010000015">
    <property type="protein sequence ID" value="KAF6237115.1"/>
    <property type="molecule type" value="Genomic_DNA"/>
</dbReference>
<dbReference type="OrthoDB" id="1933717at2759"/>
<keyword evidence="4" id="KW-1185">Reference proteome</keyword>
<comment type="caution">
    <text evidence="3">The sequence shown here is derived from an EMBL/GenBank/DDBJ whole genome shotgun (WGS) entry which is preliminary data.</text>
</comment>
<gene>
    <name evidence="3" type="ORF">HO173_004583</name>
</gene>
<dbReference type="AlphaFoldDB" id="A0A8H6FY91"/>
<reference evidence="3 4" key="1">
    <citation type="journal article" date="2020" name="Genomics">
        <title>Complete, high-quality genomes from long-read metagenomic sequencing of two wolf lichen thalli reveals enigmatic genome architecture.</title>
        <authorList>
            <person name="McKenzie S.K."/>
            <person name="Walston R.F."/>
            <person name="Allen J.L."/>
        </authorList>
    </citation>
    <scope>NUCLEOTIDE SEQUENCE [LARGE SCALE GENOMIC DNA]</scope>
    <source>
        <strain evidence="3">WasteWater2</strain>
    </source>
</reference>
<proteinExistence type="inferred from homology"/>
<accession>A0A8H6FY91</accession>
<dbReference type="Proteomes" id="UP000578531">
    <property type="component" value="Unassembled WGS sequence"/>
</dbReference>
<keyword evidence="2" id="KW-0560">Oxidoreductase</keyword>
<comment type="similarity">
    <text evidence="1">Belongs to the short-chain dehydrogenases/reductases (SDR) family.</text>
</comment>